<keyword evidence="2" id="KW-0645">Protease</keyword>
<dbReference type="SUPFAM" id="SSF52096">
    <property type="entry name" value="ClpP/crotonase"/>
    <property type="match status" value="1"/>
</dbReference>
<evidence type="ECO:0000256" key="2">
    <source>
        <dbReference type="ARBA" id="ARBA00022670"/>
    </source>
</evidence>
<keyword evidence="3" id="KW-0378">Hydrolase</keyword>
<evidence type="ECO:0000313" key="7">
    <source>
        <dbReference type="Proteomes" id="UP000434582"/>
    </source>
</evidence>
<name>A0A7X2D627_9PROT</name>
<proteinExistence type="inferred from homology"/>
<evidence type="ECO:0000256" key="1">
    <source>
        <dbReference type="ARBA" id="ARBA00008683"/>
    </source>
</evidence>
<reference evidence="6 7" key="1">
    <citation type="submission" date="2019-10" db="EMBL/GenBank/DDBJ databases">
        <title>Draft whole-genome sequence of the purple nonsulfur photosynthetic bacterium Roseospira navarrensis DSM 15114.</title>
        <authorList>
            <person name="Kyndt J.A."/>
            <person name="Meyer T.E."/>
        </authorList>
    </citation>
    <scope>NUCLEOTIDE SEQUENCE [LARGE SCALE GENOMIC DNA]</scope>
    <source>
        <strain evidence="6 7">DSM 15114</strain>
    </source>
</reference>
<dbReference type="CDD" id="cd07022">
    <property type="entry name" value="S49_Sppa_36K_type"/>
    <property type="match status" value="1"/>
</dbReference>
<dbReference type="Gene3D" id="6.20.330.10">
    <property type="match status" value="1"/>
</dbReference>
<dbReference type="EMBL" id="WIVE01000059">
    <property type="protein sequence ID" value="MQX37885.1"/>
    <property type="molecule type" value="Genomic_DNA"/>
</dbReference>
<dbReference type="Gene3D" id="3.90.226.10">
    <property type="entry name" value="2-enoyl-CoA Hydratase, Chain A, domain 1"/>
    <property type="match status" value="1"/>
</dbReference>
<dbReference type="OrthoDB" id="266140at2"/>
<dbReference type="AlphaFoldDB" id="A0A7X2D627"/>
<dbReference type="GO" id="GO:0008236">
    <property type="term" value="F:serine-type peptidase activity"/>
    <property type="evidence" value="ECO:0007669"/>
    <property type="project" value="UniProtKB-KW"/>
</dbReference>
<dbReference type="Proteomes" id="UP000434582">
    <property type="component" value="Unassembled WGS sequence"/>
</dbReference>
<dbReference type="Pfam" id="PF01343">
    <property type="entry name" value="Peptidase_S49"/>
    <property type="match status" value="1"/>
</dbReference>
<dbReference type="RefSeq" id="WP_153345814.1">
    <property type="nucleotide sequence ID" value="NZ_WIVE01000059.1"/>
</dbReference>
<comment type="caution">
    <text evidence="6">The sequence shown here is derived from an EMBL/GenBank/DDBJ whole genome shotgun (WGS) entry which is preliminary data.</text>
</comment>
<accession>A0A7X2D627</accession>
<dbReference type="InterPro" id="IPR002142">
    <property type="entry name" value="Peptidase_S49"/>
</dbReference>
<dbReference type="GO" id="GO:0006508">
    <property type="term" value="P:proteolysis"/>
    <property type="evidence" value="ECO:0007669"/>
    <property type="project" value="UniProtKB-KW"/>
</dbReference>
<evidence type="ECO:0000256" key="4">
    <source>
        <dbReference type="ARBA" id="ARBA00022825"/>
    </source>
</evidence>
<dbReference type="InterPro" id="IPR029045">
    <property type="entry name" value="ClpP/crotonase-like_dom_sf"/>
</dbReference>
<protein>
    <submittedName>
        <fullName evidence="6">S49 family peptidase</fullName>
    </submittedName>
</protein>
<organism evidence="6 7">
    <name type="scientific">Roseospira navarrensis</name>
    <dbReference type="NCBI Taxonomy" id="140058"/>
    <lineage>
        <taxon>Bacteria</taxon>
        <taxon>Pseudomonadati</taxon>
        <taxon>Pseudomonadota</taxon>
        <taxon>Alphaproteobacteria</taxon>
        <taxon>Rhodospirillales</taxon>
        <taxon>Rhodospirillaceae</taxon>
        <taxon>Roseospira</taxon>
    </lineage>
</organism>
<keyword evidence="4" id="KW-0720">Serine protease</keyword>
<feature type="domain" description="Peptidase S49" evidence="5">
    <location>
        <begin position="125"/>
        <end position="267"/>
    </location>
</feature>
<dbReference type="PANTHER" id="PTHR33209">
    <property type="entry name" value="PROTEASE 4"/>
    <property type="match status" value="1"/>
</dbReference>
<evidence type="ECO:0000256" key="3">
    <source>
        <dbReference type="ARBA" id="ARBA00022801"/>
    </source>
</evidence>
<dbReference type="InterPro" id="IPR033855">
    <property type="entry name" value="Protein_C"/>
</dbReference>
<dbReference type="PANTHER" id="PTHR33209:SF1">
    <property type="entry name" value="PEPTIDASE S49 DOMAIN-CONTAINING PROTEIN"/>
    <property type="match status" value="1"/>
</dbReference>
<comment type="similarity">
    <text evidence="1">Belongs to the peptidase S49 family.</text>
</comment>
<evidence type="ECO:0000259" key="5">
    <source>
        <dbReference type="Pfam" id="PF01343"/>
    </source>
</evidence>
<evidence type="ECO:0000313" key="6">
    <source>
        <dbReference type="EMBL" id="MQX37885.1"/>
    </source>
</evidence>
<sequence length="285" mass="29415">MLPSLRGPALLAPEWEGYARDAVARMAALNGTIPDGATALAGVTGTRRLYPVVEGVAVVGVSGLLVHKLGFIGCDFITGYDGIRAQLAQAFADPEVRAIVLDIDSGGGTVAGCFDLVDWIVAAKAESGKTVAAILSEEAYSAAYAIATAADSIAVPQTGGVGSIGAVIMHLDISRLLEHDGVAVSLIHAGQHKVDGNPFQALPDTVRADWQRAVDDTRRLFAAVVARNRQAAGAALTEQDALDTEARCLKGPTGTAEAVRIGLADAVMPPDAAFAAVLHHLETHP</sequence>
<gene>
    <name evidence="6" type="ORF">GHC57_15295</name>
</gene>
<keyword evidence="7" id="KW-1185">Reference proteome</keyword>